<keyword evidence="3" id="KW-1185">Reference proteome</keyword>
<organism evidence="2 3">
    <name type="scientific">Glossina pallidipes</name>
    <name type="common">Tsetse fly</name>
    <dbReference type="NCBI Taxonomy" id="7398"/>
    <lineage>
        <taxon>Eukaryota</taxon>
        <taxon>Metazoa</taxon>
        <taxon>Ecdysozoa</taxon>
        <taxon>Arthropoda</taxon>
        <taxon>Hexapoda</taxon>
        <taxon>Insecta</taxon>
        <taxon>Pterygota</taxon>
        <taxon>Neoptera</taxon>
        <taxon>Endopterygota</taxon>
        <taxon>Diptera</taxon>
        <taxon>Brachycera</taxon>
        <taxon>Muscomorpha</taxon>
        <taxon>Hippoboscoidea</taxon>
        <taxon>Glossinidae</taxon>
        <taxon>Glossina</taxon>
    </lineage>
</organism>
<feature type="domain" description="AntA/AntB antirepressor" evidence="1">
    <location>
        <begin position="24"/>
        <end position="92"/>
    </location>
</feature>
<proteinExistence type="predicted"/>
<evidence type="ECO:0000259" key="1">
    <source>
        <dbReference type="Pfam" id="PF08346"/>
    </source>
</evidence>
<name>A0A1B0A2R2_GLOPL</name>
<reference evidence="2" key="2">
    <citation type="submission" date="2020-05" db="UniProtKB">
        <authorList>
            <consortium name="EnsemblMetazoa"/>
        </authorList>
    </citation>
    <scope>IDENTIFICATION</scope>
    <source>
        <strain evidence="2">IAEA</strain>
    </source>
</reference>
<evidence type="ECO:0000313" key="3">
    <source>
        <dbReference type="Proteomes" id="UP000092445"/>
    </source>
</evidence>
<protein>
    <submittedName>
        <fullName evidence="2">AntA domain-containing protein</fullName>
    </submittedName>
</protein>
<accession>A0A1B0A2R2</accession>
<reference evidence="3" key="1">
    <citation type="submission" date="2014-03" db="EMBL/GenBank/DDBJ databases">
        <authorList>
            <person name="Aksoy S."/>
            <person name="Warren W."/>
            <person name="Wilson R.K."/>
        </authorList>
    </citation>
    <scope>NUCLEOTIDE SEQUENCE [LARGE SCALE GENOMIC DNA]</scope>
    <source>
        <strain evidence="3">IAEA</strain>
    </source>
</reference>
<dbReference type="AlphaFoldDB" id="A0A1B0A2R2"/>
<sequence>MSKVHQLIAIETNSINGETVQTANARDLHEFLKIGKDFTTWIKERIKQYGFVENQDFIVFPEIGENPKGGRPSIEYAISIDMAKELSMVERNEKGKEARQYFIQCEKRANVCTAELDHRQEPMDTRNNSAIYNYTHQKENVMNDNLIQLARVVAEATASATMKACIDVTGYSTTVPSLPTPQRTSASTSAQTDDEYAPVSEAAYATGFADSACRRLIKVAHIPVLSKGLRGLRVHIPTFLKVANDVMREATPPQGNRKRWSHPKLGEFSMEKSIPQENLYNITYMVTDKGERQEYALFVHGFNEMSAVVDGVSGIYNSKLGFENVAFKSIRLGTQHERNVFKQELNACDDEEADNV</sequence>
<dbReference type="VEuPathDB" id="VectorBase:GPAI032660"/>
<evidence type="ECO:0000313" key="2">
    <source>
        <dbReference type="EnsemblMetazoa" id="GPAI032660-PA"/>
    </source>
</evidence>
<dbReference type="PANTHER" id="PTHR36180">
    <property type="entry name" value="DNA-BINDING PROTEIN-RELATED-RELATED"/>
    <property type="match status" value="1"/>
</dbReference>
<dbReference type="InterPro" id="IPR013557">
    <property type="entry name" value="AntA/B_antirep"/>
</dbReference>
<dbReference type="Proteomes" id="UP000092445">
    <property type="component" value="Unassembled WGS sequence"/>
</dbReference>
<dbReference type="PANTHER" id="PTHR36180:SF1">
    <property type="entry name" value="ANTA_ANTB ANTIREPRESSOR DOMAIN-CONTAINING PROTEIN"/>
    <property type="match status" value="1"/>
</dbReference>
<dbReference type="EnsemblMetazoa" id="GPAI032660-RA">
    <property type="protein sequence ID" value="GPAI032660-PA"/>
    <property type="gene ID" value="GPAI032660"/>
</dbReference>
<dbReference type="Pfam" id="PF08346">
    <property type="entry name" value="AntA"/>
    <property type="match status" value="1"/>
</dbReference>